<evidence type="ECO:0000256" key="1">
    <source>
        <dbReference type="SAM" id="Phobius"/>
    </source>
</evidence>
<proteinExistence type="predicted"/>
<dbReference type="RefSeq" id="WP_203933517.1">
    <property type="nucleotide sequence ID" value="NZ_BOPH01000122.1"/>
</dbReference>
<feature type="transmembrane region" description="Helical" evidence="1">
    <location>
        <begin position="83"/>
        <end position="103"/>
    </location>
</feature>
<dbReference type="EMBL" id="BOPH01000122">
    <property type="protein sequence ID" value="GIJ73698.1"/>
    <property type="molecule type" value="Genomic_DNA"/>
</dbReference>
<dbReference type="Proteomes" id="UP000635606">
    <property type="component" value="Unassembled WGS sequence"/>
</dbReference>
<accession>A0A8J4A2N5</accession>
<protein>
    <submittedName>
        <fullName evidence="2">Zinc metalloprotease</fullName>
    </submittedName>
</protein>
<organism evidence="2 3">
    <name type="scientific">Virgisporangium ochraceum</name>
    <dbReference type="NCBI Taxonomy" id="65505"/>
    <lineage>
        <taxon>Bacteria</taxon>
        <taxon>Bacillati</taxon>
        <taxon>Actinomycetota</taxon>
        <taxon>Actinomycetes</taxon>
        <taxon>Micromonosporales</taxon>
        <taxon>Micromonosporaceae</taxon>
        <taxon>Virgisporangium</taxon>
    </lineage>
</organism>
<gene>
    <name evidence="2" type="ORF">Voc01_086150</name>
</gene>
<evidence type="ECO:0000313" key="3">
    <source>
        <dbReference type="Proteomes" id="UP000635606"/>
    </source>
</evidence>
<keyword evidence="2" id="KW-0482">Metalloprotease</keyword>
<comment type="caution">
    <text evidence="2">The sequence shown here is derived from an EMBL/GenBank/DDBJ whole genome shotgun (WGS) entry which is preliminary data.</text>
</comment>
<feature type="transmembrane region" description="Helical" evidence="1">
    <location>
        <begin position="175"/>
        <end position="192"/>
    </location>
</feature>
<keyword evidence="1" id="KW-1133">Transmembrane helix</keyword>
<dbReference type="GO" id="GO:0008237">
    <property type="term" value="F:metallopeptidase activity"/>
    <property type="evidence" value="ECO:0007669"/>
    <property type="project" value="UniProtKB-KW"/>
</dbReference>
<evidence type="ECO:0000313" key="2">
    <source>
        <dbReference type="EMBL" id="GIJ73698.1"/>
    </source>
</evidence>
<dbReference type="AlphaFoldDB" id="A0A8J4A2N5"/>
<reference evidence="2" key="1">
    <citation type="submission" date="2021-01" db="EMBL/GenBank/DDBJ databases">
        <title>Whole genome shotgun sequence of Virgisporangium ochraceum NBRC 16418.</title>
        <authorList>
            <person name="Komaki H."/>
            <person name="Tamura T."/>
        </authorList>
    </citation>
    <scope>NUCLEOTIDE SEQUENCE</scope>
    <source>
        <strain evidence="2">NBRC 16418</strain>
    </source>
</reference>
<name>A0A8J4A2N5_9ACTN</name>
<keyword evidence="1" id="KW-0812">Transmembrane</keyword>
<sequence>MLWALAQPAAMAGLAAAFAIGVGLRAAASRSVARLLRTTCDALSTSRHSSASRLDPLGLVAVCFSGTGWGRPARVPATSRERWAVAAGPVAVLIASQLAFVAYHRAYPRMGLPLRLNLPSDVLRGAVAPTHAAQLILSVAVGLLCFGLLALLPVPPFDGYRLISTPGAAGEWERLAAVGVLVLLVVPVPEYLSGRPPLLMALDTVAGPLVRVWA</sequence>
<feature type="transmembrane region" description="Helical" evidence="1">
    <location>
        <begin position="132"/>
        <end position="154"/>
    </location>
</feature>
<keyword evidence="2" id="KW-0645">Protease</keyword>
<feature type="transmembrane region" description="Helical" evidence="1">
    <location>
        <begin position="6"/>
        <end position="28"/>
    </location>
</feature>
<keyword evidence="2" id="KW-0378">Hydrolase</keyword>
<keyword evidence="3" id="KW-1185">Reference proteome</keyword>
<keyword evidence="1" id="KW-0472">Membrane</keyword>